<keyword evidence="2" id="KW-1185">Reference proteome</keyword>
<dbReference type="EMBL" id="JANBUN010000204">
    <property type="protein sequence ID" value="KAJ2805861.1"/>
    <property type="molecule type" value="Genomic_DNA"/>
</dbReference>
<accession>A0ACC1LE28</accession>
<gene>
    <name evidence="1" type="primary">PRM1</name>
    <name evidence="1" type="ORF">H4R21_001100</name>
</gene>
<comment type="caution">
    <text evidence="1">The sequence shown here is derived from an EMBL/GenBank/DDBJ whole genome shotgun (WGS) entry which is preliminary data.</text>
</comment>
<name>A0ACC1LE28_9FUNG</name>
<proteinExistence type="predicted"/>
<dbReference type="Proteomes" id="UP001140087">
    <property type="component" value="Unassembled WGS sequence"/>
</dbReference>
<evidence type="ECO:0000313" key="1">
    <source>
        <dbReference type="EMBL" id="KAJ2805861.1"/>
    </source>
</evidence>
<sequence length="1068" mass="119423">MDKFYHQFFGSDQYPPDKKERPESTGSDELDSTVDDGASHAGPSKYDDLQSLNLGPPLDGDVKAAPEPALSPTPQYHSQKQKRPAEPRDTYIRADAGDGFIKPKQPVYDADMWPPSYEETPAAAGKPSLDDEEKFVEDKKPRYPRITYNPADMDEKRKPPRGRSPPRRARSPPRQDRSPPRRARSPPRRARSPPRQDRSPPRRARSPPRQDRSPPRRDRSPMPRDRSPMPRDRSPPRRDRSPMPRDRSPPPPRRHDGSPPPHRRRRGSPPPHDRRPDSPPRRYDEKQRMPSPGRRPDMRPPPDRRHTPPHGRYDEKHPHRPPGGPPDRDRRQAQGVISPYIGKWAKLSRVWTSQTVIMIVFMAVGYMLMADAARRMAADTAAGMLAACGALDSAANHVVNAPNQAALSMLGLLTEGALDVVRLAEKTLIQIIDIFRDIIVWVLKLYVGTYICFAELIIRTALAMVAEASKLLTEALNKALDSVMPVLQNVAATVAGGVQDAANKVIGFFGGGGDNGPKVDFKPDDIRKELNVQIPTDWVDSISSLQDKIPTEQELFGDFTAVLDIPFSFIRNALTAAFASVHIDFVDGVNLPLDKKANVCEGPMGQDVILEMGDVVAKIFFFGGLLMLGVAAGIMLFNAFMVMRREKRFQTRLVEFRHELIEYDPPQSARAIAERPATRREMDMFVLPGSPWLDRFTKMLVRKMGNGERAAAWRWWLHYVWHPPAIACFIAGAIGLLSILGQIYAINTLRHEYVPRLARELTEFQVSLGAKLIAPVRDESVALTGGINGNVSAKEGDLNRTMFGPVNDGTSKVNDTLNEFVKSYIDGIRKTFGGTPLQQPIEGLVNCTLTRNIQSIQKVIGYVNGFASGFHLPRISEDVLLNPVEKLIRPLNATAQNFREFAVGYYIPHADRLDPNSFPELDEEAMLSSKEAKIQSMAENTANELVPDTHPDPPSTIDLQDLRDSVRSLWRKRQPGERLKIVAFAIPNDEELPSNYRVLPTGDYHELVASFATADSQCVFYELEDASAPPTPVGGCPPSAVFNEYIVVSRQRDSFDQCPIRLNSLLHV</sequence>
<organism evidence="1 2">
    <name type="scientific">Coemansia helicoidea</name>
    <dbReference type="NCBI Taxonomy" id="1286919"/>
    <lineage>
        <taxon>Eukaryota</taxon>
        <taxon>Fungi</taxon>
        <taxon>Fungi incertae sedis</taxon>
        <taxon>Zoopagomycota</taxon>
        <taxon>Kickxellomycotina</taxon>
        <taxon>Kickxellomycetes</taxon>
        <taxon>Kickxellales</taxon>
        <taxon>Kickxellaceae</taxon>
        <taxon>Coemansia</taxon>
    </lineage>
</organism>
<protein>
    <submittedName>
        <fullName evidence="1">Plasma membrane fusion protein prm1</fullName>
    </submittedName>
</protein>
<reference evidence="1" key="1">
    <citation type="submission" date="2022-07" db="EMBL/GenBank/DDBJ databases">
        <title>Phylogenomic reconstructions and comparative analyses of Kickxellomycotina fungi.</title>
        <authorList>
            <person name="Reynolds N.K."/>
            <person name="Stajich J.E."/>
            <person name="Barry K."/>
            <person name="Grigoriev I.V."/>
            <person name="Crous P."/>
            <person name="Smith M.E."/>
        </authorList>
    </citation>
    <scope>NUCLEOTIDE SEQUENCE</scope>
    <source>
        <strain evidence="1">BCRC 34780</strain>
    </source>
</reference>
<evidence type="ECO:0000313" key="2">
    <source>
        <dbReference type="Proteomes" id="UP001140087"/>
    </source>
</evidence>